<keyword evidence="5 7" id="KW-0408">Iron</keyword>
<keyword evidence="3 7" id="KW-0479">Metal-binding</keyword>
<dbReference type="GO" id="GO:0004497">
    <property type="term" value="F:monooxygenase activity"/>
    <property type="evidence" value="ECO:0007669"/>
    <property type="project" value="UniProtKB-KW"/>
</dbReference>
<dbReference type="PANTHER" id="PTHR46696">
    <property type="entry name" value="P450, PUTATIVE (EUROFUNG)-RELATED"/>
    <property type="match status" value="1"/>
</dbReference>
<dbReference type="InterPro" id="IPR002397">
    <property type="entry name" value="Cyt_P450_B"/>
</dbReference>
<evidence type="ECO:0000256" key="6">
    <source>
        <dbReference type="ARBA" id="ARBA00023033"/>
    </source>
</evidence>
<dbReference type="EMBL" id="CP158299">
    <property type="protein sequence ID" value="XBV85551.1"/>
    <property type="molecule type" value="Genomic_DNA"/>
</dbReference>
<protein>
    <submittedName>
        <fullName evidence="8">Cytochrome P450</fullName>
    </submittedName>
</protein>
<evidence type="ECO:0000256" key="3">
    <source>
        <dbReference type="ARBA" id="ARBA00022723"/>
    </source>
</evidence>
<evidence type="ECO:0000313" key="8">
    <source>
        <dbReference type="EMBL" id="XBV85551.1"/>
    </source>
</evidence>
<keyword evidence="2 7" id="KW-0349">Heme</keyword>
<evidence type="ECO:0000256" key="1">
    <source>
        <dbReference type="ARBA" id="ARBA00010617"/>
    </source>
</evidence>
<dbReference type="InterPro" id="IPR017972">
    <property type="entry name" value="Cyt_P450_CS"/>
</dbReference>
<reference evidence="8" key="1">
    <citation type="submission" date="2024-06" db="EMBL/GenBank/DDBJ databases">
        <title>Draft Genome Sequence of Deinococcus sonorensis Type Strain KR-87, a Biofilm Producing Representative of the Genus Deinococcus.</title>
        <authorList>
            <person name="Boren L.S."/>
            <person name="Grosso R.A."/>
            <person name="Hugenberg-Cox A.N."/>
            <person name="Hill J.T.E."/>
            <person name="Albert C.M."/>
            <person name="Tuohy J.M."/>
        </authorList>
    </citation>
    <scope>NUCLEOTIDE SEQUENCE</scope>
    <source>
        <strain evidence="8">KR-87</strain>
    </source>
</reference>
<dbReference type="FunFam" id="1.10.630.10:FF:000018">
    <property type="entry name" value="Cytochrome P450 monooxygenase"/>
    <property type="match status" value="1"/>
</dbReference>
<dbReference type="Gene3D" id="1.10.630.10">
    <property type="entry name" value="Cytochrome P450"/>
    <property type="match status" value="1"/>
</dbReference>
<dbReference type="CDD" id="cd20625">
    <property type="entry name" value="CYP164-like"/>
    <property type="match status" value="1"/>
</dbReference>
<dbReference type="KEGG" id="dsc:ABOD76_19300"/>
<dbReference type="GO" id="GO:0005506">
    <property type="term" value="F:iron ion binding"/>
    <property type="evidence" value="ECO:0007669"/>
    <property type="project" value="InterPro"/>
</dbReference>
<dbReference type="InterPro" id="IPR001128">
    <property type="entry name" value="Cyt_P450"/>
</dbReference>
<dbReference type="SUPFAM" id="SSF48264">
    <property type="entry name" value="Cytochrome P450"/>
    <property type="match status" value="1"/>
</dbReference>
<dbReference type="PRINTS" id="PR00359">
    <property type="entry name" value="BP450"/>
</dbReference>
<dbReference type="Pfam" id="PF00067">
    <property type="entry name" value="p450"/>
    <property type="match status" value="1"/>
</dbReference>
<comment type="similarity">
    <text evidence="1 7">Belongs to the cytochrome P450 family.</text>
</comment>
<dbReference type="InterPro" id="IPR036396">
    <property type="entry name" value="Cyt_P450_sf"/>
</dbReference>
<evidence type="ECO:0000256" key="7">
    <source>
        <dbReference type="RuleBase" id="RU000461"/>
    </source>
</evidence>
<keyword evidence="4 7" id="KW-0560">Oxidoreductase</keyword>
<organism evidence="8">
    <name type="scientific">Deinococcus sonorensis KR-87</name>
    <dbReference type="NCBI Taxonomy" id="694439"/>
    <lineage>
        <taxon>Bacteria</taxon>
        <taxon>Thermotogati</taxon>
        <taxon>Deinococcota</taxon>
        <taxon>Deinococci</taxon>
        <taxon>Deinococcales</taxon>
        <taxon>Deinococcaceae</taxon>
        <taxon>Deinococcus</taxon>
    </lineage>
</organism>
<dbReference type="AlphaFoldDB" id="A0AAU7UAR4"/>
<proteinExistence type="inferred from homology"/>
<dbReference type="RefSeq" id="WP_350243588.1">
    <property type="nucleotide sequence ID" value="NZ_CP158299.1"/>
</dbReference>
<name>A0AAU7UAR4_9DEIO</name>
<keyword evidence="6 7" id="KW-0503">Monooxygenase</keyword>
<evidence type="ECO:0000256" key="2">
    <source>
        <dbReference type="ARBA" id="ARBA00022617"/>
    </source>
</evidence>
<dbReference type="GO" id="GO:0016705">
    <property type="term" value="F:oxidoreductase activity, acting on paired donors, with incorporation or reduction of molecular oxygen"/>
    <property type="evidence" value="ECO:0007669"/>
    <property type="project" value="InterPro"/>
</dbReference>
<sequence>MSSTMLYAPGGSEVAASGAPARTLCCGMVPTLDLDLTDPAFVQDPYPRLSELREQTPAFWAQDRLFLTRYDDIARVLKDSRHFGRSTGHVLGRDEQPLPDPRRLHFDRFNTNHLLEAEPPKHTRLRGLVQLAFTPRRVEELQGRIQQIVAGVIADLRGRPTFDLAQDYAEPLPVTVIAELLGVPEPHRHQLRPWSAAIVRLYEVNPPDHVIEAAERAVIEFSALLRELLEKRRRVPQPDLITALAQVEDGGERLSEQELIDTCILLLNAGHEASVNGLSAGVLNLLRTGQWAQVVAAAQAGAPERTFRTIIEELLRYDTPLPLFERWVLRDTEVAGTPVRAGQKLALLYASGNRDPRKFAAPDRLQLDRDPNPHLTFGLGIHYCLGAPLARLELAASLRALALAFPDLTVQNFAYSGGFVIRGLSRLHVLT</sequence>
<dbReference type="PANTHER" id="PTHR46696:SF1">
    <property type="entry name" value="CYTOCHROME P450 YJIB-RELATED"/>
    <property type="match status" value="1"/>
</dbReference>
<gene>
    <name evidence="8" type="ORF">ABOD76_19300</name>
</gene>
<dbReference type="GO" id="GO:0020037">
    <property type="term" value="F:heme binding"/>
    <property type="evidence" value="ECO:0007669"/>
    <property type="project" value="InterPro"/>
</dbReference>
<accession>A0AAU7UAR4</accession>
<evidence type="ECO:0000256" key="4">
    <source>
        <dbReference type="ARBA" id="ARBA00023002"/>
    </source>
</evidence>
<evidence type="ECO:0000256" key="5">
    <source>
        <dbReference type="ARBA" id="ARBA00023004"/>
    </source>
</evidence>
<dbReference type="PROSITE" id="PS00086">
    <property type="entry name" value="CYTOCHROME_P450"/>
    <property type="match status" value="1"/>
</dbReference>